<feature type="transmembrane region" description="Helical" evidence="5">
    <location>
        <begin position="155"/>
        <end position="173"/>
    </location>
</feature>
<proteinExistence type="inferred from homology"/>
<dbReference type="SUPFAM" id="SSF161098">
    <property type="entry name" value="MetI-like"/>
    <property type="match status" value="1"/>
</dbReference>
<feature type="transmembrane region" description="Helical" evidence="5">
    <location>
        <begin position="87"/>
        <end position="105"/>
    </location>
</feature>
<evidence type="ECO:0000256" key="5">
    <source>
        <dbReference type="RuleBase" id="RU363032"/>
    </source>
</evidence>
<evidence type="ECO:0000313" key="8">
    <source>
        <dbReference type="EMBL" id="MFC7192219.1"/>
    </source>
</evidence>
<dbReference type="RefSeq" id="WP_390206675.1">
    <property type="nucleotide sequence ID" value="NZ_JBHTAX010000004.1"/>
</dbReference>
<organism evidence="8 9">
    <name type="scientific">Halocatena marina</name>
    <dbReference type="NCBI Taxonomy" id="2934937"/>
    <lineage>
        <taxon>Archaea</taxon>
        <taxon>Methanobacteriati</taxon>
        <taxon>Methanobacteriota</taxon>
        <taxon>Stenosarchaea group</taxon>
        <taxon>Halobacteria</taxon>
        <taxon>Halobacteriales</taxon>
        <taxon>Natronomonadaceae</taxon>
        <taxon>Halocatena</taxon>
    </lineage>
</organism>
<evidence type="ECO:0000256" key="1">
    <source>
        <dbReference type="ARBA" id="ARBA00004141"/>
    </source>
</evidence>
<protein>
    <submittedName>
        <fullName evidence="8">ABC transporter permease</fullName>
    </submittedName>
</protein>
<dbReference type="Proteomes" id="UP001596417">
    <property type="component" value="Unassembled WGS sequence"/>
</dbReference>
<keyword evidence="5" id="KW-0813">Transport</keyword>
<feature type="transmembrane region" description="Helical" evidence="5">
    <location>
        <begin position="193"/>
        <end position="215"/>
    </location>
</feature>
<evidence type="ECO:0000256" key="6">
    <source>
        <dbReference type="SAM" id="MobiDB-lite"/>
    </source>
</evidence>
<dbReference type="Gene3D" id="1.10.3720.10">
    <property type="entry name" value="MetI-like"/>
    <property type="match status" value="1"/>
</dbReference>
<accession>A0ABD5YSL1</accession>
<dbReference type="GO" id="GO:0005886">
    <property type="term" value="C:plasma membrane"/>
    <property type="evidence" value="ECO:0007669"/>
    <property type="project" value="UniProtKB-SubCell"/>
</dbReference>
<feature type="domain" description="ABC transmembrane type-1" evidence="7">
    <location>
        <begin position="26"/>
        <end position="215"/>
    </location>
</feature>
<keyword evidence="3 5" id="KW-1133">Transmembrane helix</keyword>
<dbReference type="CDD" id="cd06261">
    <property type="entry name" value="TM_PBP2"/>
    <property type="match status" value="1"/>
</dbReference>
<evidence type="ECO:0000256" key="2">
    <source>
        <dbReference type="ARBA" id="ARBA00022692"/>
    </source>
</evidence>
<feature type="region of interest" description="Disordered" evidence="6">
    <location>
        <begin position="231"/>
        <end position="251"/>
    </location>
</feature>
<keyword evidence="4 5" id="KW-0472">Membrane</keyword>
<comment type="subcellular location">
    <subcellularLocation>
        <location evidence="5">Cell membrane</location>
        <topology evidence="5">Multi-pass membrane protein</topology>
    </subcellularLocation>
    <subcellularLocation>
        <location evidence="1">Membrane</location>
        <topology evidence="1">Multi-pass membrane protein</topology>
    </subcellularLocation>
</comment>
<dbReference type="EMBL" id="JBHTAX010000004">
    <property type="protein sequence ID" value="MFC7192219.1"/>
    <property type="molecule type" value="Genomic_DNA"/>
</dbReference>
<evidence type="ECO:0000313" key="9">
    <source>
        <dbReference type="Proteomes" id="UP001596417"/>
    </source>
</evidence>
<feature type="transmembrane region" description="Helical" evidence="5">
    <location>
        <begin position="64"/>
        <end position="81"/>
    </location>
</feature>
<reference evidence="8 9" key="1">
    <citation type="journal article" date="2019" name="Int. J. Syst. Evol. Microbiol.">
        <title>The Global Catalogue of Microorganisms (GCM) 10K type strain sequencing project: providing services to taxonomists for standard genome sequencing and annotation.</title>
        <authorList>
            <consortium name="The Broad Institute Genomics Platform"/>
            <consortium name="The Broad Institute Genome Sequencing Center for Infectious Disease"/>
            <person name="Wu L."/>
            <person name="Ma J."/>
        </authorList>
    </citation>
    <scope>NUCLEOTIDE SEQUENCE [LARGE SCALE GENOMIC DNA]</scope>
    <source>
        <strain evidence="8 9">RDMS1</strain>
    </source>
</reference>
<dbReference type="Pfam" id="PF00528">
    <property type="entry name" value="BPD_transp_1"/>
    <property type="match status" value="1"/>
</dbReference>
<keyword evidence="2 5" id="KW-0812">Transmembrane</keyword>
<dbReference type="InterPro" id="IPR000515">
    <property type="entry name" value="MetI-like"/>
</dbReference>
<evidence type="ECO:0000256" key="3">
    <source>
        <dbReference type="ARBA" id="ARBA00022989"/>
    </source>
</evidence>
<name>A0ABD5YSL1_9EURY</name>
<comment type="similarity">
    <text evidence="5">Belongs to the binding-protein-dependent transport system permease family.</text>
</comment>
<comment type="caution">
    <text evidence="8">The sequence shown here is derived from an EMBL/GenBank/DDBJ whole genome shotgun (WGS) entry which is preliminary data.</text>
</comment>
<dbReference type="AlphaFoldDB" id="A0ABD5YSL1"/>
<sequence length="251" mass="27658">MNHILGTNPQGQDLLGLLVYSIPPMFKMIFAGTMFATMLATVIGTLSGYIGGTIDRGLMTLSDIMIALPGLPLLIVLAAVFEPESPYVIGLILSVNIWAGLARTIRSEVLSLRDIEYVESSRVMGFSLSSIIGRDILPNLMSYITVNIAYNARSIIFSSVALYFLGVLPYSNYNWGVIMDNAYQGGTMYTSSLYYWLLEPMIVIVILTIGMILLAQGLDRIFNPRIRARHKDHEENEPNESEESAPGAPVN</sequence>
<feature type="transmembrane region" description="Helical" evidence="5">
    <location>
        <begin position="28"/>
        <end position="52"/>
    </location>
</feature>
<evidence type="ECO:0000256" key="4">
    <source>
        <dbReference type="ARBA" id="ARBA00023136"/>
    </source>
</evidence>
<dbReference type="PANTHER" id="PTHR42729:SF1">
    <property type="entry name" value="OLIGO_DIPEPTIDE TRANSPORT, PERMEASE PROTEIN (DPPC-2)"/>
    <property type="match status" value="1"/>
</dbReference>
<dbReference type="PANTHER" id="PTHR42729">
    <property type="entry name" value="OLIGO/DIPEPTIDE TRANSPORT, PERMEASE PROTEIN (DPPC-2)"/>
    <property type="match status" value="1"/>
</dbReference>
<keyword evidence="9" id="KW-1185">Reference proteome</keyword>
<dbReference type="PROSITE" id="PS50928">
    <property type="entry name" value="ABC_TM1"/>
    <property type="match status" value="1"/>
</dbReference>
<gene>
    <name evidence="8" type="ORF">ACFQL7_21970</name>
</gene>
<evidence type="ECO:0000259" key="7">
    <source>
        <dbReference type="PROSITE" id="PS50928"/>
    </source>
</evidence>
<dbReference type="InterPro" id="IPR035906">
    <property type="entry name" value="MetI-like_sf"/>
</dbReference>